<evidence type="ECO:0000256" key="13">
    <source>
        <dbReference type="ARBA" id="ARBA00023136"/>
    </source>
</evidence>
<dbReference type="GO" id="GO:0005886">
    <property type="term" value="C:plasma membrane"/>
    <property type="evidence" value="ECO:0007669"/>
    <property type="project" value="UniProtKB-SubCell"/>
</dbReference>
<comment type="catalytic activity">
    <reaction evidence="14 15">
        <text>NAD(+) + NADPH + H(+)(in) = NADH + NADP(+) + H(+)(out)</text>
        <dbReference type="Rhea" id="RHEA:47992"/>
        <dbReference type="ChEBI" id="CHEBI:15378"/>
        <dbReference type="ChEBI" id="CHEBI:57540"/>
        <dbReference type="ChEBI" id="CHEBI:57783"/>
        <dbReference type="ChEBI" id="CHEBI:57945"/>
        <dbReference type="ChEBI" id="CHEBI:58349"/>
        <dbReference type="EC" id="7.1.1.1"/>
    </reaction>
</comment>
<evidence type="ECO:0000256" key="9">
    <source>
        <dbReference type="ARBA" id="ARBA00022857"/>
    </source>
</evidence>
<name>A0A538SMJ3_UNCEI</name>
<keyword evidence="10 15" id="KW-1278">Translocase</keyword>
<dbReference type="EMBL" id="VBOU01000096">
    <property type="protein sequence ID" value="TMQ52606.1"/>
    <property type="molecule type" value="Genomic_DNA"/>
</dbReference>
<dbReference type="Gene3D" id="3.40.50.1220">
    <property type="entry name" value="TPP-binding domain"/>
    <property type="match status" value="1"/>
</dbReference>
<dbReference type="GO" id="GO:0050661">
    <property type="term" value="F:NADP binding"/>
    <property type="evidence" value="ECO:0007669"/>
    <property type="project" value="InterPro"/>
</dbReference>
<evidence type="ECO:0000256" key="8">
    <source>
        <dbReference type="ARBA" id="ARBA00022692"/>
    </source>
</evidence>
<evidence type="ECO:0000256" key="1">
    <source>
        <dbReference type="ARBA" id="ARBA00003943"/>
    </source>
</evidence>
<reference evidence="18 19" key="1">
    <citation type="journal article" date="2019" name="Nat. Microbiol.">
        <title>Mediterranean grassland soil C-N compound turnover is dependent on rainfall and depth, and is mediated by genomically divergent microorganisms.</title>
        <authorList>
            <person name="Diamond S."/>
            <person name="Andeer P.F."/>
            <person name="Li Z."/>
            <person name="Crits-Christoph A."/>
            <person name="Burstein D."/>
            <person name="Anantharaman K."/>
            <person name="Lane K.R."/>
            <person name="Thomas B.C."/>
            <person name="Pan C."/>
            <person name="Northen T.R."/>
            <person name="Banfield J.F."/>
        </authorList>
    </citation>
    <scope>NUCLEOTIDE SEQUENCE [LARGE SCALE GENOMIC DNA]</scope>
    <source>
        <strain evidence="18">WS_4</strain>
    </source>
</reference>
<feature type="transmembrane region" description="Helical" evidence="16">
    <location>
        <begin position="38"/>
        <end position="55"/>
    </location>
</feature>
<dbReference type="PANTHER" id="PTHR44758">
    <property type="entry name" value="NAD(P) TRANSHYDROGENASE SUBUNIT BETA"/>
    <property type="match status" value="1"/>
</dbReference>
<keyword evidence="8 16" id="KW-0812">Transmembrane</keyword>
<dbReference type="PANTHER" id="PTHR44758:SF1">
    <property type="entry name" value="NAD(P) TRANSHYDROGENASE SUBUNIT BETA"/>
    <property type="match status" value="1"/>
</dbReference>
<sequence>MSLPHLPPNVIRSVYLLASVLFIIGIKQLSSPKSARNGNLLASVGMLLAIVATLLDRQILSYGTIAAGIVLGGLIGTVAASRVAMTAMPQMVALFNGSGGGAAAIVSSLEYLRFARAGLPVPTVSGVTILLGTLIGAISFTGSIVAFGKLQGLVTERAVTYPLQKPINFILFLAIVAASAWLVVTGQPDVMVYAWFAAAALLFGVMFVIPIGGGDMPVVISLLNSFTGLATAATGFSLHNHVLIISGTLVGASGTLLTYLMCKAMNRPITNVLFGAFGAVVKGTGAAGAARAGAMAGKGVREVSVEDTATILAYARSVIVIPGYGLAVAQAQHSVRELADVLKSRGVDVKYAIHPVAGRMPGHMNVLLAEANVPYQELYDLDAINPEFERADVALIIGANDVVNPAARNDPSSPIYGMPILDADKAKHIIILKRSMKPGFAGIENELFYNPKAMMLFGDAKDTASKVVHAVKTV</sequence>
<evidence type="ECO:0000256" key="10">
    <source>
        <dbReference type="ARBA" id="ARBA00022967"/>
    </source>
</evidence>
<dbReference type="EC" id="7.1.1.1" evidence="4 15"/>
<evidence type="ECO:0000256" key="7">
    <source>
        <dbReference type="ARBA" id="ARBA00022519"/>
    </source>
</evidence>
<dbReference type="InterPro" id="IPR029035">
    <property type="entry name" value="DHS-like_NAD/FAD-binding_dom"/>
</dbReference>
<evidence type="ECO:0000256" key="16">
    <source>
        <dbReference type="SAM" id="Phobius"/>
    </source>
</evidence>
<evidence type="ECO:0000256" key="15">
    <source>
        <dbReference type="PIRNR" id="PIRNR000204"/>
    </source>
</evidence>
<feature type="transmembrane region" description="Helical" evidence="16">
    <location>
        <begin position="6"/>
        <end position="26"/>
    </location>
</feature>
<evidence type="ECO:0000256" key="5">
    <source>
        <dbReference type="ARBA" id="ARBA00014581"/>
    </source>
</evidence>
<evidence type="ECO:0000259" key="17">
    <source>
        <dbReference type="Pfam" id="PF02233"/>
    </source>
</evidence>
<feature type="transmembrane region" description="Helical" evidence="16">
    <location>
        <begin position="92"/>
        <end position="112"/>
    </location>
</feature>
<evidence type="ECO:0000256" key="2">
    <source>
        <dbReference type="ARBA" id="ARBA00004429"/>
    </source>
</evidence>
<keyword evidence="13 15" id="KW-0472">Membrane</keyword>
<comment type="caution">
    <text evidence="18">The sequence shown here is derived from an EMBL/GenBank/DDBJ whole genome shotgun (WGS) entry which is preliminary data.</text>
</comment>
<dbReference type="GO" id="GO:0008750">
    <property type="term" value="F:proton-translocating NAD(P)+ transhydrogenase activity"/>
    <property type="evidence" value="ECO:0007669"/>
    <property type="project" value="UniProtKB-EC"/>
</dbReference>
<evidence type="ECO:0000256" key="11">
    <source>
        <dbReference type="ARBA" id="ARBA00022989"/>
    </source>
</evidence>
<keyword evidence="9 15" id="KW-0521">NADP</keyword>
<comment type="similarity">
    <text evidence="3 15">Belongs to the PNT beta subunit family.</text>
</comment>
<evidence type="ECO:0000256" key="6">
    <source>
        <dbReference type="ARBA" id="ARBA00022475"/>
    </source>
</evidence>
<dbReference type="PIRSF" id="PIRSF000204">
    <property type="entry name" value="PNTB"/>
    <property type="match status" value="1"/>
</dbReference>
<comment type="subcellular location">
    <subcellularLocation>
        <location evidence="2">Cell inner membrane</location>
        <topology evidence="2">Multi-pass membrane protein</topology>
    </subcellularLocation>
</comment>
<dbReference type="SUPFAM" id="SSF52467">
    <property type="entry name" value="DHS-like NAD/FAD-binding domain"/>
    <property type="match status" value="1"/>
</dbReference>
<dbReference type="AlphaFoldDB" id="A0A538SMJ3"/>
<feature type="transmembrane region" description="Helical" evidence="16">
    <location>
        <begin position="242"/>
        <end position="262"/>
    </location>
</feature>
<evidence type="ECO:0000256" key="3">
    <source>
        <dbReference type="ARBA" id="ARBA00007919"/>
    </source>
</evidence>
<feature type="domain" description="NADP transhydrogenase beta-like" evidence="17">
    <location>
        <begin position="13"/>
        <end position="469"/>
    </location>
</feature>
<organism evidence="18 19">
    <name type="scientific">Eiseniibacteriota bacterium</name>
    <dbReference type="NCBI Taxonomy" id="2212470"/>
    <lineage>
        <taxon>Bacteria</taxon>
        <taxon>Candidatus Eiseniibacteriota</taxon>
    </lineage>
</organism>
<proteinExistence type="inferred from homology"/>
<evidence type="ECO:0000256" key="14">
    <source>
        <dbReference type="ARBA" id="ARBA00048202"/>
    </source>
</evidence>
<evidence type="ECO:0000313" key="19">
    <source>
        <dbReference type="Proteomes" id="UP000319829"/>
    </source>
</evidence>
<dbReference type="InterPro" id="IPR034300">
    <property type="entry name" value="PNTB-like"/>
</dbReference>
<feature type="transmembrane region" description="Helical" evidence="16">
    <location>
        <begin position="218"/>
        <end position="236"/>
    </location>
</feature>
<feature type="transmembrane region" description="Helical" evidence="16">
    <location>
        <begin position="190"/>
        <end position="211"/>
    </location>
</feature>
<dbReference type="Pfam" id="PF02233">
    <property type="entry name" value="PNTB"/>
    <property type="match status" value="1"/>
</dbReference>
<feature type="transmembrane region" description="Helical" evidence="16">
    <location>
        <begin position="124"/>
        <end position="147"/>
    </location>
</feature>
<evidence type="ECO:0000256" key="4">
    <source>
        <dbReference type="ARBA" id="ARBA00012943"/>
    </source>
</evidence>
<dbReference type="InterPro" id="IPR012136">
    <property type="entry name" value="NADH_DH_b"/>
</dbReference>
<dbReference type="Proteomes" id="UP000319829">
    <property type="component" value="Unassembled WGS sequence"/>
</dbReference>
<gene>
    <name evidence="18" type="ORF">E6K74_11915</name>
</gene>
<evidence type="ECO:0000256" key="12">
    <source>
        <dbReference type="ARBA" id="ARBA00023027"/>
    </source>
</evidence>
<keyword evidence="7 15" id="KW-0997">Cell inner membrane</keyword>
<keyword evidence="6 15" id="KW-1003">Cell membrane</keyword>
<keyword evidence="12 15" id="KW-0520">NAD</keyword>
<keyword evidence="11 16" id="KW-1133">Transmembrane helix</keyword>
<feature type="transmembrane region" description="Helical" evidence="16">
    <location>
        <begin position="167"/>
        <end position="184"/>
    </location>
</feature>
<evidence type="ECO:0000313" key="18">
    <source>
        <dbReference type="EMBL" id="TMQ52606.1"/>
    </source>
</evidence>
<protein>
    <recommendedName>
        <fullName evidence="5 15">NAD(P) transhydrogenase subunit beta</fullName>
        <ecNumber evidence="4 15">7.1.1.1</ecNumber>
    </recommendedName>
    <alternativeName>
        <fullName evidence="15">Nicotinamide nucleotide transhydrogenase subunit beta</fullName>
    </alternativeName>
</protein>
<comment type="function">
    <text evidence="1 15">The transhydrogenation between NADH and NADP is coupled to respiration and ATP hydrolysis and functions as a proton pump across the membrane.</text>
</comment>
<accession>A0A538SMJ3</accession>
<feature type="transmembrane region" description="Helical" evidence="16">
    <location>
        <begin position="61"/>
        <end position="80"/>
    </location>
</feature>